<dbReference type="EMBL" id="JABWDY010013605">
    <property type="protein sequence ID" value="KAF5198189.1"/>
    <property type="molecule type" value="Genomic_DNA"/>
</dbReference>
<accession>A0A7J6WLD9</accession>
<comment type="caution">
    <text evidence="1">The sequence shown here is derived from an EMBL/GenBank/DDBJ whole genome shotgun (WGS) entry which is preliminary data.</text>
</comment>
<dbReference type="AlphaFoldDB" id="A0A7J6WLD9"/>
<organism evidence="1 2">
    <name type="scientific">Thalictrum thalictroides</name>
    <name type="common">Rue-anemone</name>
    <name type="synonym">Anemone thalictroides</name>
    <dbReference type="NCBI Taxonomy" id="46969"/>
    <lineage>
        <taxon>Eukaryota</taxon>
        <taxon>Viridiplantae</taxon>
        <taxon>Streptophyta</taxon>
        <taxon>Embryophyta</taxon>
        <taxon>Tracheophyta</taxon>
        <taxon>Spermatophyta</taxon>
        <taxon>Magnoliopsida</taxon>
        <taxon>Ranunculales</taxon>
        <taxon>Ranunculaceae</taxon>
        <taxon>Thalictroideae</taxon>
        <taxon>Thalictrum</taxon>
    </lineage>
</organism>
<reference evidence="1 2" key="1">
    <citation type="submission" date="2020-06" db="EMBL/GenBank/DDBJ databases">
        <title>Transcriptomic and genomic resources for Thalictrum thalictroides and T. hernandezii: Facilitating candidate gene discovery in an emerging model plant lineage.</title>
        <authorList>
            <person name="Arias T."/>
            <person name="Riano-Pachon D.M."/>
            <person name="Di Stilio V.S."/>
        </authorList>
    </citation>
    <scope>NUCLEOTIDE SEQUENCE [LARGE SCALE GENOMIC DNA]</scope>
    <source>
        <strain evidence="2">cv. WT478/WT964</strain>
        <tissue evidence="1">Leaves</tissue>
    </source>
</reference>
<dbReference type="Proteomes" id="UP000554482">
    <property type="component" value="Unassembled WGS sequence"/>
</dbReference>
<evidence type="ECO:0000313" key="1">
    <source>
        <dbReference type="EMBL" id="KAF5198189.1"/>
    </source>
</evidence>
<proteinExistence type="predicted"/>
<protein>
    <submittedName>
        <fullName evidence="1">Uncharacterized protein</fullName>
    </submittedName>
</protein>
<name>A0A7J6WLD9_THATH</name>
<evidence type="ECO:0000313" key="2">
    <source>
        <dbReference type="Proteomes" id="UP000554482"/>
    </source>
</evidence>
<sequence length="195" mass="22685">MIKKGGRKTVHSNDHFIVLLFCQSLQIYHNLWMGRWLPQFSHEVPVDILLDLKLKFYLMMKEIKKFMEELCNSADFRSSEACSHDCKNKGKVVWRASTDRSRVNTGREIIELGKAEIQMKLDLYIYSSVPNLWSQVAIFQRQTGITSQLRMTPCGGYDQGIYIPPYCIRQWQCPETQMVQRTPLLLTSGIGVTFR</sequence>
<gene>
    <name evidence="1" type="ORF">FRX31_012226</name>
</gene>
<keyword evidence="2" id="KW-1185">Reference proteome</keyword>